<keyword evidence="2" id="KW-1185">Reference proteome</keyword>
<evidence type="ECO:0000313" key="2">
    <source>
        <dbReference type="Proteomes" id="UP000184082"/>
    </source>
</evidence>
<organism evidence="1 2">
    <name type="scientific">Caminicella sporogenes DSM 14501</name>
    <dbReference type="NCBI Taxonomy" id="1121266"/>
    <lineage>
        <taxon>Bacteria</taxon>
        <taxon>Bacillati</taxon>
        <taxon>Bacillota</taxon>
        <taxon>Clostridia</taxon>
        <taxon>Peptostreptococcales</taxon>
        <taxon>Caminicellaceae</taxon>
        <taxon>Caminicella</taxon>
    </lineage>
</organism>
<reference evidence="1 2" key="1">
    <citation type="submission" date="2016-11" db="EMBL/GenBank/DDBJ databases">
        <authorList>
            <person name="Jaros S."/>
            <person name="Januszkiewicz K."/>
            <person name="Wedrychowicz H."/>
        </authorList>
    </citation>
    <scope>NUCLEOTIDE SEQUENCE [LARGE SCALE GENOMIC DNA]</scope>
    <source>
        <strain evidence="1 2">DSM 14501</strain>
    </source>
</reference>
<dbReference type="STRING" id="1121266.SAMN02745883_02430"/>
<accession>A0A1M6TSS6</accession>
<dbReference type="Proteomes" id="UP000184082">
    <property type="component" value="Unassembled WGS sequence"/>
</dbReference>
<dbReference type="AlphaFoldDB" id="A0A1M6TSS6"/>
<dbReference type="RefSeq" id="WP_072968857.1">
    <property type="nucleotide sequence ID" value="NZ_FRAJ01000033.1"/>
</dbReference>
<sequence>MKWAFYVDFDKIKSHINFKEKLEQKFSFFFQIADSLKQINSMQQEHEGKFYMKLPSWLGGTRVCFLDLTYAKPVLDWGKIFLRCALWIAFARFILNKLDVKLHVG</sequence>
<evidence type="ECO:0000313" key="1">
    <source>
        <dbReference type="EMBL" id="SHK59974.1"/>
    </source>
</evidence>
<protein>
    <submittedName>
        <fullName evidence="1">Uncharacterized protein</fullName>
    </submittedName>
</protein>
<proteinExistence type="predicted"/>
<name>A0A1M6TSS6_9FIRM</name>
<dbReference type="EMBL" id="FRAJ01000033">
    <property type="protein sequence ID" value="SHK59974.1"/>
    <property type="molecule type" value="Genomic_DNA"/>
</dbReference>
<gene>
    <name evidence="1" type="ORF">SAMN02745883_02430</name>
</gene>